<evidence type="ECO:0000313" key="7">
    <source>
        <dbReference type="Proteomes" id="UP001168528"/>
    </source>
</evidence>
<proteinExistence type="predicted"/>
<dbReference type="EMBL" id="JAUKPO010000008">
    <property type="protein sequence ID" value="MDO1447859.1"/>
    <property type="molecule type" value="Genomic_DNA"/>
</dbReference>
<keyword evidence="7" id="KW-1185">Reference proteome</keyword>
<dbReference type="Proteomes" id="UP001168528">
    <property type="component" value="Unassembled WGS sequence"/>
</dbReference>
<organism evidence="6 7">
    <name type="scientific">Rhodocytophaga aerolata</name>
    <dbReference type="NCBI Taxonomy" id="455078"/>
    <lineage>
        <taxon>Bacteria</taxon>
        <taxon>Pseudomonadati</taxon>
        <taxon>Bacteroidota</taxon>
        <taxon>Cytophagia</taxon>
        <taxon>Cytophagales</taxon>
        <taxon>Rhodocytophagaceae</taxon>
        <taxon>Rhodocytophaga</taxon>
    </lineage>
</organism>
<keyword evidence="3" id="KW-0378">Hydrolase</keyword>
<dbReference type="SMART" id="SM00849">
    <property type="entry name" value="Lactamase_B"/>
    <property type="match status" value="1"/>
</dbReference>
<dbReference type="InterPro" id="IPR001279">
    <property type="entry name" value="Metallo-B-lactamas"/>
</dbReference>
<name>A0ABT8R7C6_9BACT</name>
<dbReference type="Pfam" id="PF00753">
    <property type="entry name" value="Lactamase_B"/>
    <property type="match status" value="1"/>
</dbReference>
<evidence type="ECO:0000256" key="4">
    <source>
        <dbReference type="ARBA" id="ARBA00022833"/>
    </source>
</evidence>
<feature type="domain" description="Metallo-beta-lactamase" evidence="5">
    <location>
        <begin position="13"/>
        <end position="195"/>
    </location>
</feature>
<gene>
    <name evidence="6" type="ORF">Q0590_16425</name>
</gene>
<dbReference type="CDD" id="cd06262">
    <property type="entry name" value="metallo-hydrolase-like_MBL-fold"/>
    <property type="match status" value="1"/>
</dbReference>
<evidence type="ECO:0000313" key="6">
    <source>
        <dbReference type="EMBL" id="MDO1447859.1"/>
    </source>
</evidence>
<accession>A0ABT8R7C6</accession>
<keyword evidence="4" id="KW-0862">Zinc</keyword>
<evidence type="ECO:0000259" key="5">
    <source>
        <dbReference type="SMART" id="SM00849"/>
    </source>
</evidence>
<dbReference type="SUPFAM" id="SSF56281">
    <property type="entry name" value="Metallo-hydrolase/oxidoreductase"/>
    <property type="match status" value="1"/>
</dbReference>
<comment type="cofactor">
    <cofactor evidence="1">
        <name>Zn(2+)</name>
        <dbReference type="ChEBI" id="CHEBI:29105"/>
    </cofactor>
</comment>
<keyword evidence="2" id="KW-0479">Metal-binding</keyword>
<comment type="caution">
    <text evidence="6">The sequence shown here is derived from an EMBL/GenBank/DDBJ whole genome shotgun (WGS) entry which is preliminary data.</text>
</comment>
<evidence type="ECO:0000256" key="1">
    <source>
        <dbReference type="ARBA" id="ARBA00001947"/>
    </source>
</evidence>
<dbReference type="Gene3D" id="3.60.15.10">
    <property type="entry name" value="Ribonuclease Z/Hydroxyacylglutathione hydrolase-like"/>
    <property type="match status" value="1"/>
</dbReference>
<evidence type="ECO:0000256" key="2">
    <source>
        <dbReference type="ARBA" id="ARBA00022723"/>
    </source>
</evidence>
<evidence type="ECO:0000256" key="3">
    <source>
        <dbReference type="ARBA" id="ARBA00022801"/>
    </source>
</evidence>
<dbReference type="PANTHER" id="PTHR46233">
    <property type="entry name" value="HYDROXYACYLGLUTATHIONE HYDROLASE GLOC"/>
    <property type="match status" value="1"/>
</dbReference>
<dbReference type="RefSeq" id="WP_302038659.1">
    <property type="nucleotide sequence ID" value="NZ_JAUKPO010000008.1"/>
</dbReference>
<sequence>MIQIQTFTFNPFQENTYVLFDETRECVIIDPGCYEKQEKQELTDFIQSNQLHVKYLLNTHCHIDHVLGNAFVKHTYKVDLYIHQADEPVLRAVESYASSYGFAQYEPTLPDHFLEEGDRVKFGNSSLAVLFVPGHAPGHIAFYRAEEKFCIGGDVLFQGSIGRTDLPGGNFHTLIKSIQTKLFPLGDDVTVYPGHGDPTTIGVEKKYNPFLT</sequence>
<dbReference type="InterPro" id="IPR036866">
    <property type="entry name" value="RibonucZ/Hydroxyglut_hydro"/>
</dbReference>
<dbReference type="PANTHER" id="PTHR46233:SF3">
    <property type="entry name" value="HYDROXYACYLGLUTATHIONE HYDROLASE GLOC"/>
    <property type="match status" value="1"/>
</dbReference>
<dbReference type="InterPro" id="IPR051453">
    <property type="entry name" value="MBL_Glyoxalase_II"/>
</dbReference>
<reference evidence="6" key="1">
    <citation type="submission" date="2023-07" db="EMBL/GenBank/DDBJ databases">
        <title>The genome sequence of Rhodocytophaga aerolata KACC 12507.</title>
        <authorList>
            <person name="Zhang X."/>
        </authorList>
    </citation>
    <scope>NUCLEOTIDE SEQUENCE</scope>
    <source>
        <strain evidence="6">KACC 12507</strain>
    </source>
</reference>
<protein>
    <submittedName>
        <fullName evidence="6">MBL fold metallo-hydrolase</fullName>
    </submittedName>
</protein>